<keyword evidence="1" id="KW-0862">Zinc</keyword>
<feature type="region of interest" description="Disordered" evidence="3">
    <location>
        <begin position="1"/>
        <end position="23"/>
    </location>
</feature>
<keyword evidence="1" id="KW-0863">Zinc-finger</keyword>
<evidence type="ECO:0000256" key="1">
    <source>
        <dbReference type="PROSITE-ProRule" id="PRU00047"/>
    </source>
</evidence>
<dbReference type="GO" id="GO:0003676">
    <property type="term" value="F:nucleic acid binding"/>
    <property type="evidence" value="ECO:0007669"/>
    <property type="project" value="InterPro"/>
</dbReference>
<evidence type="ECO:0000313" key="5">
    <source>
        <dbReference type="EMBL" id="CAE0056195.1"/>
    </source>
</evidence>
<evidence type="ECO:0000259" key="4">
    <source>
        <dbReference type="PROSITE" id="PS50158"/>
    </source>
</evidence>
<dbReference type="AlphaFoldDB" id="A0A7S3A1A3"/>
<dbReference type="InterPro" id="IPR036875">
    <property type="entry name" value="Znf_CCHC_sf"/>
</dbReference>
<dbReference type="PROSITE" id="PS50158">
    <property type="entry name" value="ZF_CCHC"/>
    <property type="match status" value="1"/>
</dbReference>
<keyword evidence="1" id="KW-0479">Metal-binding</keyword>
<dbReference type="SUPFAM" id="SSF57756">
    <property type="entry name" value="Retrovirus zinc finger-like domains"/>
    <property type="match status" value="1"/>
</dbReference>
<reference evidence="5" key="1">
    <citation type="submission" date="2021-01" db="EMBL/GenBank/DDBJ databases">
        <authorList>
            <person name="Corre E."/>
            <person name="Pelletier E."/>
            <person name="Niang G."/>
            <person name="Scheremetjew M."/>
            <person name="Finn R."/>
            <person name="Kale V."/>
            <person name="Holt S."/>
            <person name="Cochrane G."/>
            <person name="Meng A."/>
            <person name="Brown T."/>
            <person name="Cohen L."/>
        </authorList>
    </citation>
    <scope>NUCLEOTIDE SEQUENCE</scope>
    <source>
        <strain evidence="5">CCMP 769</strain>
    </source>
</reference>
<dbReference type="GO" id="GO:0008270">
    <property type="term" value="F:zinc ion binding"/>
    <property type="evidence" value="ECO:0007669"/>
    <property type="project" value="UniProtKB-KW"/>
</dbReference>
<dbReference type="EMBL" id="HBHW01031500">
    <property type="protein sequence ID" value="CAE0056195.1"/>
    <property type="molecule type" value="Transcribed_RNA"/>
</dbReference>
<sequence>MKSEDSNRNTQKSGKAPRPRQYKCGACNEEGHNARNCKKRLEQNAGYDGVSNESPIPGLDGVEKVDVDSMRGKRKSQQPQGFEMGSQMKGIGHLDGSGMGSQMYMMHPDIQDQPGQGQNSFRFQQLHSGGQSMQDALDAGTVPGSFNDHFDMTSHGLDDRGSMDQMVHQAEMNGHYRSAEDRHQGLDRALQAAETIVMRTGNTVASAKNAREYESTSKDLLLAIDNLEKVAKVAQRYKKVAEDIEANNFGIVEDVNRARHTADVQSYMQFL</sequence>
<protein>
    <recommendedName>
        <fullName evidence="4">CCHC-type domain-containing protein</fullName>
    </recommendedName>
</protein>
<organism evidence="5">
    <name type="scientific">Rhodosorus marinus</name>
    <dbReference type="NCBI Taxonomy" id="101924"/>
    <lineage>
        <taxon>Eukaryota</taxon>
        <taxon>Rhodophyta</taxon>
        <taxon>Stylonematophyceae</taxon>
        <taxon>Stylonematales</taxon>
        <taxon>Stylonemataceae</taxon>
        <taxon>Rhodosorus</taxon>
    </lineage>
</organism>
<feature type="coiled-coil region" evidence="2">
    <location>
        <begin position="210"/>
        <end position="247"/>
    </location>
</feature>
<proteinExistence type="predicted"/>
<keyword evidence="2" id="KW-0175">Coiled coil</keyword>
<dbReference type="InterPro" id="IPR001878">
    <property type="entry name" value="Znf_CCHC"/>
</dbReference>
<accession>A0A7S3A1A3</accession>
<gene>
    <name evidence="5" type="ORF">RMAR00112_LOCUS24237</name>
</gene>
<evidence type="ECO:0000256" key="3">
    <source>
        <dbReference type="SAM" id="MobiDB-lite"/>
    </source>
</evidence>
<name>A0A7S3A1A3_9RHOD</name>
<feature type="domain" description="CCHC-type" evidence="4">
    <location>
        <begin position="23"/>
        <end position="39"/>
    </location>
</feature>
<evidence type="ECO:0000256" key="2">
    <source>
        <dbReference type="SAM" id="Coils"/>
    </source>
</evidence>